<proteinExistence type="predicted"/>
<dbReference type="EMBL" id="JAPXFL010000006">
    <property type="protein sequence ID" value="KAK9505601.1"/>
    <property type="molecule type" value="Genomic_DNA"/>
</dbReference>
<evidence type="ECO:0000313" key="2">
    <source>
        <dbReference type="EMBL" id="KAK9505601.1"/>
    </source>
</evidence>
<organism evidence="2 3">
    <name type="scientific">Rhynocoris fuscipes</name>
    <dbReference type="NCBI Taxonomy" id="488301"/>
    <lineage>
        <taxon>Eukaryota</taxon>
        <taxon>Metazoa</taxon>
        <taxon>Ecdysozoa</taxon>
        <taxon>Arthropoda</taxon>
        <taxon>Hexapoda</taxon>
        <taxon>Insecta</taxon>
        <taxon>Pterygota</taxon>
        <taxon>Neoptera</taxon>
        <taxon>Paraneoptera</taxon>
        <taxon>Hemiptera</taxon>
        <taxon>Heteroptera</taxon>
        <taxon>Panheteroptera</taxon>
        <taxon>Cimicomorpha</taxon>
        <taxon>Reduviidae</taxon>
        <taxon>Harpactorinae</taxon>
        <taxon>Harpactorini</taxon>
        <taxon>Rhynocoris</taxon>
    </lineage>
</organism>
<keyword evidence="1" id="KW-0732">Signal</keyword>
<feature type="signal peptide" evidence="1">
    <location>
        <begin position="1"/>
        <end position="18"/>
    </location>
</feature>
<protein>
    <submittedName>
        <fullName evidence="2">Uncharacterized protein</fullName>
    </submittedName>
</protein>
<accession>A0AAW1D4E4</accession>
<dbReference type="Proteomes" id="UP001461498">
    <property type="component" value="Unassembled WGS sequence"/>
</dbReference>
<keyword evidence="3" id="KW-1185">Reference proteome</keyword>
<gene>
    <name evidence="2" type="ORF">O3M35_009613</name>
</gene>
<evidence type="ECO:0000313" key="3">
    <source>
        <dbReference type="Proteomes" id="UP001461498"/>
    </source>
</evidence>
<comment type="caution">
    <text evidence="2">The sequence shown here is derived from an EMBL/GenBank/DDBJ whole genome shotgun (WGS) entry which is preliminary data.</text>
</comment>
<name>A0AAW1D4E4_9HEMI</name>
<reference evidence="2 3" key="1">
    <citation type="submission" date="2022-12" db="EMBL/GenBank/DDBJ databases">
        <title>Chromosome-level genome assembly of true bugs.</title>
        <authorList>
            <person name="Ma L."/>
            <person name="Li H."/>
        </authorList>
    </citation>
    <scope>NUCLEOTIDE SEQUENCE [LARGE SCALE GENOMIC DNA]</scope>
    <source>
        <strain evidence="2">Lab_2022b</strain>
    </source>
</reference>
<evidence type="ECO:0000256" key="1">
    <source>
        <dbReference type="SAM" id="SignalP"/>
    </source>
</evidence>
<dbReference type="AlphaFoldDB" id="A0AAW1D4E4"/>
<sequence>MNRLTYLFVVCLFLEVFAAPLEETLNRDKRHADPHHRSKIKIKVYERGHLKKHFKGGFAGASAGSFAGSYSFSGPFGAFASASAAAGYG</sequence>
<feature type="chain" id="PRO_5043575844" evidence="1">
    <location>
        <begin position="19"/>
        <end position="89"/>
    </location>
</feature>